<evidence type="ECO:0000256" key="2">
    <source>
        <dbReference type="ARBA" id="ARBA00023002"/>
    </source>
</evidence>
<dbReference type="InterPro" id="IPR051545">
    <property type="entry name" value="NAD(P)H_dehydrogenase_qn"/>
</dbReference>
<dbReference type="EMBL" id="BAAAHQ010000011">
    <property type="protein sequence ID" value="GAA0925097.1"/>
    <property type="molecule type" value="Genomic_DNA"/>
</dbReference>
<evidence type="ECO:0000313" key="5">
    <source>
        <dbReference type="Proteomes" id="UP001501578"/>
    </source>
</evidence>
<protein>
    <recommendedName>
        <fullName evidence="3">Flavodoxin-like fold domain-containing protein</fullName>
    </recommendedName>
</protein>
<accession>A0ABN1PA75</accession>
<feature type="domain" description="Flavodoxin-like fold" evidence="3">
    <location>
        <begin position="13"/>
        <end position="191"/>
    </location>
</feature>
<dbReference type="Pfam" id="PF02525">
    <property type="entry name" value="Flavodoxin_2"/>
    <property type="match status" value="1"/>
</dbReference>
<dbReference type="Proteomes" id="UP001501578">
    <property type="component" value="Unassembled WGS sequence"/>
</dbReference>
<keyword evidence="2" id="KW-0560">Oxidoreductase</keyword>
<keyword evidence="5" id="KW-1185">Reference proteome</keyword>
<dbReference type="PANTHER" id="PTHR10204:SF34">
    <property type="entry name" value="NAD(P)H DEHYDROGENASE [QUINONE] 1 ISOFORM 1"/>
    <property type="match status" value="1"/>
</dbReference>
<dbReference type="Gene3D" id="3.40.50.360">
    <property type="match status" value="1"/>
</dbReference>
<dbReference type="InterPro" id="IPR003680">
    <property type="entry name" value="Flavodoxin_fold"/>
</dbReference>
<name>A0ABN1PA75_9ACTN</name>
<evidence type="ECO:0000313" key="4">
    <source>
        <dbReference type="EMBL" id="GAA0925097.1"/>
    </source>
</evidence>
<evidence type="ECO:0000259" key="3">
    <source>
        <dbReference type="Pfam" id="PF02525"/>
    </source>
</evidence>
<dbReference type="InterPro" id="IPR029039">
    <property type="entry name" value="Flavoprotein-like_sf"/>
</dbReference>
<sequence>MRGGRQSAAMNKTALLVVSHPRATSLTQRAAVRARRRLEREGYSVDLLDLYAEGFDPRMPLEDEPDWGYRDKVYSAEVRRHMSRIEAADLIVVIFPIWWFGLPAMLKGWIDRVWNYGLSYGRREPRLRGKRMVWVGLGGYSEQHFTGGGWDATLTRTLKVGISEFNGIEDVDVRLIYGTVPGGEVTNRHAEDILHAAEVAVVTKPVNIA</sequence>
<dbReference type="SUPFAM" id="SSF52218">
    <property type="entry name" value="Flavoproteins"/>
    <property type="match status" value="1"/>
</dbReference>
<proteinExistence type="inferred from homology"/>
<organism evidence="4 5">
    <name type="scientific">Nonomuraea longicatena</name>
    <dbReference type="NCBI Taxonomy" id="83682"/>
    <lineage>
        <taxon>Bacteria</taxon>
        <taxon>Bacillati</taxon>
        <taxon>Actinomycetota</taxon>
        <taxon>Actinomycetes</taxon>
        <taxon>Streptosporangiales</taxon>
        <taxon>Streptosporangiaceae</taxon>
        <taxon>Nonomuraea</taxon>
    </lineage>
</organism>
<comment type="caution">
    <text evidence="4">The sequence shown here is derived from an EMBL/GenBank/DDBJ whole genome shotgun (WGS) entry which is preliminary data.</text>
</comment>
<dbReference type="PANTHER" id="PTHR10204">
    <property type="entry name" value="NAD P H OXIDOREDUCTASE-RELATED"/>
    <property type="match status" value="1"/>
</dbReference>
<comment type="similarity">
    <text evidence="1">Belongs to the NAD(P)H dehydrogenase (quinone) family.</text>
</comment>
<evidence type="ECO:0000256" key="1">
    <source>
        <dbReference type="ARBA" id="ARBA00006252"/>
    </source>
</evidence>
<dbReference type="NCBIfam" id="NF007280">
    <property type="entry name" value="PRK09739.1"/>
    <property type="match status" value="1"/>
</dbReference>
<reference evidence="4 5" key="1">
    <citation type="journal article" date="2019" name="Int. J. Syst. Evol. Microbiol.">
        <title>The Global Catalogue of Microorganisms (GCM) 10K type strain sequencing project: providing services to taxonomists for standard genome sequencing and annotation.</title>
        <authorList>
            <consortium name="The Broad Institute Genomics Platform"/>
            <consortium name="The Broad Institute Genome Sequencing Center for Infectious Disease"/>
            <person name="Wu L."/>
            <person name="Ma J."/>
        </authorList>
    </citation>
    <scope>NUCLEOTIDE SEQUENCE [LARGE SCALE GENOMIC DNA]</scope>
    <source>
        <strain evidence="4 5">JCM 11136</strain>
    </source>
</reference>
<gene>
    <name evidence="4" type="ORF">GCM10009560_26310</name>
</gene>